<keyword evidence="2" id="KW-1133">Transmembrane helix</keyword>
<dbReference type="Pfam" id="PF05226">
    <property type="entry name" value="CHASE2"/>
    <property type="match status" value="1"/>
</dbReference>
<protein>
    <submittedName>
        <fullName evidence="4">CHASE2 domain-containing protein</fullName>
    </submittedName>
</protein>
<accession>A0A8J7HV18</accession>
<keyword evidence="2" id="KW-0472">Membrane</keyword>
<organism evidence="4 5">
    <name type="scientific">Amazonocrinis nigriterrae CENA67</name>
    <dbReference type="NCBI Taxonomy" id="2794033"/>
    <lineage>
        <taxon>Bacteria</taxon>
        <taxon>Bacillati</taxon>
        <taxon>Cyanobacteriota</taxon>
        <taxon>Cyanophyceae</taxon>
        <taxon>Nostocales</taxon>
        <taxon>Nostocaceae</taxon>
        <taxon>Amazonocrinis</taxon>
        <taxon>Amazonocrinis nigriterrae</taxon>
    </lineage>
</organism>
<evidence type="ECO:0000313" key="5">
    <source>
        <dbReference type="Proteomes" id="UP000632766"/>
    </source>
</evidence>
<dbReference type="AlphaFoldDB" id="A0A8J7HV18"/>
<evidence type="ECO:0000256" key="2">
    <source>
        <dbReference type="SAM" id="Phobius"/>
    </source>
</evidence>
<feature type="compositionally biased region" description="Low complexity" evidence="1">
    <location>
        <begin position="525"/>
        <end position="535"/>
    </location>
</feature>
<reference evidence="4 5" key="1">
    <citation type="journal article" date="2021" name="Int. J. Syst. Evol. Microbiol.">
        <title>Amazonocrinis nigriterrae gen. nov., sp. nov., Atlanticothrix silvestris gen. nov., sp. nov. and Dendronalium phyllosphericum gen. nov., sp. nov., nostocacean cyanobacteria from Brazilian environments.</title>
        <authorList>
            <person name="Alvarenga D.O."/>
            <person name="Andreote A.P.D."/>
            <person name="Branco L.H.Z."/>
            <person name="Delbaje E."/>
            <person name="Cruz R.B."/>
            <person name="Varani A.M."/>
            <person name="Fiore M.F."/>
        </authorList>
    </citation>
    <scope>NUCLEOTIDE SEQUENCE [LARGE SCALE GENOMIC DNA]</scope>
    <source>
        <strain evidence="4 5">CENA67</strain>
    </source>
</reference>
<feature type="region of interest" description="Disordered" evidence="1">
    <location>
        <begin position="525"/>
        <end position="547"/>
    </location>
</feature>
<feature type="transmembrane region" description="Helical" evidence="2">
    <location>
        <begin position="397"/>
        <end position="417"/>
    </location>
</feature>
<dbReference type="RefSeq" id="WP_198128082.1">
    <property type="nucleotide sequence ID" value="NZ_JAECZC010000093.1"/>
</dbReference>
<dbReference type="EMBL" id="JAECZC010000093">
    <property type="protein sequence ID" value="MBH8566322.1"/>
    <property type="molecule type" value="Genomic_DNA"/>
</dbReference>
<feature type="transmembrane region" description="Helical" evidence="2">
    <location>
        <begin position="371"/>
        <end position="391"/>
    </location>
</feature>
<feature type="transmembrane region" description="Helical" evidence="2">
    <location>
        <begin position="12"/>
        <end position="36"/>
    </location>
</feature>
<dbReference type="InterPro" id="IPR007890">
    <property type="entry name" value="CHASE2"/>
</dbReference>
<evidence type="ECO:0000313" key="4">
    <source>
        <dbReference type="EMBL" id="MBH8566322.1"/>
    </source>
</evidence>
<name>A0A8J7HV18_9NOST</name>
<feature type="domain" description="CHASE2" evidence="3">
    <location>
        <begin position="42"/>
        <end position="363"/>
    </location>
</feature>
<evidence type="ECO:0000256" key="1">
    <source>
        <dbReference type="SAM" id="MobiDB-lite"/>
    </source>
</evidence>
<proteinExistence type="predicted"/>
<sequence>MVGDSSKPHNLLSSLLSVGSTVIVTSLAITGIIMGLRTLGSLEGLELAAFDQLIRMRPDEGPDNRFLIVGINDVDIQTRKEYPIQDGTLAKVLAKLEEHEPRVIGVDILRDVPQGAAAGRAELVKRLSQGDRIVAACVVSKADSPGIAAAPGIPEDRVGVADFPVDAGGIVRQGMVITIPQASKLPAANQHICNYANAENQLPSLSFQMAVRYLEAKGIEAKLTKSGEIQFNSTVIKRLSPNASGYRNANTGDYQILLNYRSAKNVAKQVSISDILADKVDPALIKDKIVMIGYTAPIVKDDFYTPYSGAAQDSQKMPGVAVHVQNASQILSAVLDQRSLFWYWDQWQENVWIFAWSLVGGFLAWRIRKPWLLILGTGVAIAGLFGSAYIIFLQAGWIPLIPPALGLLITAVGVVLIDRYAATIVKTVKGFLKINIEIDEAKKDAEVAAIAESDYFLELQQKAKDLRNRDNKEVSPTATTPIVTDNLESNNLSLQEVIDIPKTSQPIAEIDYLQQVRDRRNQLNLQQNNTDTNNLETSQTQTTVEDQEEIEYLQQLQRRGKKLRETEK</sequence>
<dbReference type="SMART" id="SM01080">
    <property type="entry name" value="CHASE2"/>
    <property type="match status" value="1"/>
</dbReference>
<dbReference type="Proteomes" id="UP000632766">
    <property type="component" value="Unassembled WGS sequence"/>
</dbReference>
<gene>
    <name evidence="4" type="ORF">I8748_29925</name>
</gene>
<evidence type="ECO:0000259" key="3">
    <source>
        <dbReference type="SMART" id="SM01080"/>
    </source>
</evidence>
<keyword evidence="5" id="KW-1185">Reference proteome</keyword>
<comment type="caution">
    <text evidence="4">The sequence shown here is derived from an EMBL/GenBank/DDBJ whole genome shotgun (WGS) entry which is preliminary data.</text>
</comment>
<keyword evidence="2" id="KW-0812">Transmembrane</keyword>